<evidence type="ECO:0000313" key="3">
    <source>
        <dbReference type="EMBL" id="SUV52739.1"/>
    </source>
</evidence>
<protein>
    <submittedName>
        <fullName evidence="3">Por secretion system C-terminal sorting domain</fullName>
    </submittedName>
</protein>
<dbReference type="InterPro" id="IPR048954">
    <property type="entry name" value="PorZ_N"/>
</dbReference>
<accession>A0A380ZVJ5</accession>
<dbReference type="InterPro" id="IPR026444">
    <property type="entry name" value="Secre_tail"/>
</dbReference>
<name>A0A380ZVJ5_9FLAO</name>
<organism evidence="3 4">
    <name type="scientific">Bergeyella zoohelcum</name>
    <dbReference type="NCBI Taxonomy" id="1015"/>
    <lineage>
        <taxon>Bacteria</taxon>
        <taxon>Pseudomonadati</taxon>
        <taxon>Bacteroidota</taxon>
        <taxon>Flavobacteriia</taxon>
        <taxon>Flavobacteriales</taxon>
        <taxon>Weeksellaceae</taxon>
        <taxon>Bergeyella</taxon>
    </lineage>
</organism>
<sequence>MAIGLIPIWSSAQNISSKKWKDLFSYHNVLKIVEDNGTLVAATENGIFFYHRSSGEINKISKANGLHNVDITAFDYNPVTNIGLIGYRDGSLDVIKKDEITFVVDIPIAQGFNGDKKINHIYIDGDRAVISVNYGVSIFDLKKKEFAQSAFFNNGGNFTAAHESVIQNNIVFTATDFGLRNHEINVTFPVFDQWGTTLTGNFNQIDAKNGVFIAGNQNQVFFGSIHAGFFLFPSAYQSVRDVAFTSDGFLITEEDKVHAYTSNGLAAGTYEPEEKLNTAISVGGKMYAGTVVSGIMDADKRKIKPDGPFSNRSYKMELIGDKIWVSSGSRKDRYNGAQPDARNLGFYFFNGNQWSYASYFSQEDTPRMNVLDAVPNPTNLNEVFFTNYSEATGQGIYKMKYQDGNKDFTLEKYYETTYAGVFVNRPVGCTFDTRNQLFCTVAFMSRDGNTAHAGLLAYDKASDSFLPQSFLISQAAQKPLAYDEKLWVPLPRTNHLMVYDHRNTPTNFSDDQKIIIAEQNGLPTNSNGVLAIAIDKNEDAWIGTNSGLRVLRDAPEAVKHTSPTVENIVITQNNIAEELFRDSEINQIAVDEGNHKWISIEGGGVYYLSADGERVIKHFTKENSPLPTNSVTDIKIDTQTGTVYFVTFNGIVAYQGDVGEVNSGFGKVLVYPNPVVTANFSGKVTIRGLAQKTNLHITDAAGNVVHSAVARGGYYEWDLNNMRGRRVASGVYFVLMTNEDGTDKATAKIAVIH</sequence>
<reference evidence="3 4" key="1">
    <citation type="submission" date="2018-06" db="EMBL/GenBank/DDBJ databases">
        <authorList>
            <consortium name="Pathogen Informatics"/>
            <person name="Doyle S."/>
        </authorList>
    </citation>
    <scope>NUCLEOTIDE SEQUENCE [LARGE SCALE GENOMIC DNA]</scope>
    <source>
        <strain evidence="3 4">NCTC11661</strain>
    </source>
</reference>
<dbReference type="Pfam" id="PF21544">
    <property type="entry name" value="PorZ_N_b_propeller"/>
    <property type="match status" value="1"/>
</dbReference>
<evidence type="ECO:0000313" key="4">
    <source>
        <dbReference type="Proteomes" id="UP000255515"/>
    </source>
</evidence>
<keyword evidence="1" id="KW-0732">Signal</keyword>
<dbReference type="InterPro" id="IPR015943">
    <property type="entry name" value="WD40/YVTN_repeat-like_dom_sf"/>
</dbReference>
<gene>
    <name evidence="3" type="ORF">NCTC11661_01881</name>
</gene>
<dbReference type="Gene3D" id="2.60.40.4070">
    <property type="match status" value="1"/>
</dbReference>
<dbReference type="NCBIfam" id="TIGR04183">
    <property type="entry name" value="Por_Secre_tail"/>
    <property type="match status" value="1"/>
</dbReference>
<proteinExistence type="predicted"/>
<feature type="domain" description="PorZ N-terminal beta-propeller" evidence="2">
    <location>
        <begin position="41"/>
        <end position="181"/>
    </location>
</feature>
<evidence type="ECO:0000259" key="2">
    <source>
        <dbReference type="Pfam" id="PF21544"/>
    </source>
</evidence>
<dbReference type="Gene3D" id="2.130.10.10">
    <property type="entry name" value="YVTN repeat-like/Quinoprotein amine dehydrogenase"/>
    <property type="match status" value="1"/>
</dbReference>
<evidence type="ECO:0000256" key="1">
    <source>
        <dbReference type="ARBA" id="ARBA00022729"/>
    </source>
</evidence>
<dbReference type="InterPro" id="IPR036322">
    <property type="entry name" value="WD40_repeat_dom_sf"/>
</dbReference>
<dbReference type="SUPFAM" id="SSF50978">
    <property type="entry name" value="WD40 repeat-like"/>
    <property type="match status" value="1"/>
</dbReference>
<dbReference type="AlphaFoldDB" id="A0A380ZVJ5"/>
<dbReference type="EMBL" id="UFTJ01000003">
    <property type="protein sequence ID" value="SUV52739.1"/>
    <property type="molecule type" value="Genomic_DNA"/>
</dbReference>
<dbReference type="Proteomes" id="UP000255515">
    <property type="component" value="Unassembled WGS sequence"/>
</dbReference>
<dbReference type="SUPFAM" id="SSF63829">
    <property type="entry name" value="Calcium-dependent phosphotriesterase"/>
    <property type="match status" value="1"/>
</dbReference>